<proteinExistence type="predicted"/>
<sequence>MSHSYNRLPSTLRLSRKARQIPAFSDPHRSYPDALLEREVETDRSAGCLVPPPAHVFVCARFSLCVCAFLCVCENDCCSGAVSFPESRLSHFRRRPAPLPVGAENPPDFLEAFQDQLLKPGSPVSLKCSVTGNPLPQISWFRYGRLLVDRAGLRIGDFVDASGVVTSFVNVSAVATEHGGVYTCRAENELASAEHTARLSVYGPPFVHRMDNATHVSGADVRLQCASSGYPISQVVWKKDITCGIDFVSGTEFELLGTLPSNLLLFEARVNIDYRASTSGYNEKLRPSSRILASDNGTLHIVHVTQSDQGWYECAVSNRRGNTAVGSMYLRVIARPVINPFLFMKDVQEGMRTTVVCSVLSGESPMDIDWLKDGAPLSDIHPEAKITRLGDYASSLTMDNVTRRHSGNYSCKATSGIATANYTARMDVSASPRWMKQPSDQSSTRGQRTVFDCEADGNPLPVHRWKVAYGKRNEKVSEFRSVVSSPHMHVLENGSLVISEVTLDDQGHYLCEASNGVGPALSVVAYLDVNVPPYFNEEFETKTVRSKDDVTISCEVFGETPLTVTWSKDRKPFGDLALPRFVLQEDTTAEGIVSKVFIPSVSREDSGVFACEATNSYGKKDRTIQLIVQGTPETPRDIHIDQVTSRSVTLYWTQPHTGNSPILGYTILYVPETAPSGSPYEIRVTATSSKTIHVRWKPPLQATYHGKLKGFHVGYRPINTRETFQFQTVKLDDSEHGAGAEKKEQEYEIRGLRRHTQYAVVVQAFNNKGAGPLSEEATVQTLEFDPPPAPQLFVTSKSSSTLELEWKFAEASETPITGYVVHYKSEYGEWQETQVNSKLSKHLLTNLICGNHYQITITAFNSAGRGAPSETVSAETTGRGEIQTAQRLYCPVPPQDKNQNVVAANSTCISVNLDGWSDGGCPITFFVLQYKPYMQQDWILLSNNIQMAQSPVTLPDLAPGTWYDIMVSAYNDAGATEVEYRIATLTLSGATVAPLAAQSQESGGSLFRDPAVLVPVACAVVVVLVICLVVGVVLVLRRRENVYDTCHTQHIYSSESVRKTDSMSMSAYTKDKQHFCDSSGDEGAAQREPLYYPSPYATTQVSAAASSALVAGEMSSCASPGRRLASAGGGDFGSGGGTLQRTRYGGNRTHLSPRKFSKPDVLMSGEVMDMEELSEAECDRDRLRYHMSNQNTLARSQRDQSSYKHFTEVF</sequence>
<dbReference type="Proteomes" id="UP000821865">
    <property type="component" value="Chromosome 4"/>
</dbReference>
<accession>A0ACB8CVR6</accession>
<organism evidence="1 2">
    <name type="scientific">Dermacentor silvarum</name>
    <name type="common">Tick</name>
    <dbReference type="NCBI Taxonomy" id="543639"/>
    <lineage>
        <taxon>Eukaryota</taxon>
        <taxon>Metazoa</taxon>
        <taxon>Ecdysozoa</taxon>
        <taxon>Arthropoda</taxon>
        <taxon>Chelicerata</taxon>
        <taxon>Arachnida</taxon>
        <taxon>Acari</taxon>
        <taxon>Parasitiformes</taxon>
        <taxon>Ixodida</taxon>
        <taxon>Ixodoidea</taxon>
        <taxon>Ixodidae</taxon>
        <taxon>Rhipicephalinae</taxon>
        <taxon>Dermacentor</taxon>
    </lineage>
</organism>
<name>A0ACB8CVR6_DERSI</name>
<evidence type="ECO:0000313" key="2">
    <source>
        <dbReference type="Proteomes" id="UP000821865"/>
    </source>
</evidence>
<reference evidence="1" key="1">
    <citation type="submission" date="2020-05" db="EMBL/GenBank/DDBJ databases">
        <title>Large-scale comparative analyses of tick genomes elucidate their genetic diversity and vector capacities.</title>
        <authorList>
            <person name="Jia N."/>
            <person name="Wang J."/>
            <person name="Shi W."/>
            <person name="Du L."/>
            <person name="Sun Y."/>
            <person name="Zhan W."/>
            <person name="Jiang J."/>
            <person name="Wang Q."/>
            <person name="Zhang B."/>
            <person name="Ji P."/>
            <person name="Sakyi L.B."/>
            <person name="Cui X."/>
            <person name="Yuan T."/>
            <person name="Jiang B."/>
            <person name="Yang W."/>
            <person name="Lam T.T.-Y."/>
            <person name="Chang Q."/>
            <person name="Ding S."/>
            <person name="Wang X."/>
            <person name="Zhu J."/>
            <person name="Ruan X."/>
            <person name="Zhao L."/>
            <person name="Wei J."/>
            <person name="Que T."/>
            <person name="Du C."/>
            <person name="Cheng J."/>
            <person name="Dai P."/>
            <person name="Han X."/>
            <person name="Huang E."/>
            <person name="Gao Y."/>
            <person name="Liu J."/>
            <person name="Shao H."/>
            <person name="Ye R."/>
            <person name="Li L."/>
            <person name="Wei W."/>
            <person name="Wang X."/>
            <person name="Wang C."/>
            <person name="Yang T."/>
            <person name="Huo Q."/>
            <person name="Li W."/>
            <person name="Guo W."/>
            <person name="Chen H."/>
            <person name="Zhou L."/>
            <person name="Ni X."/>
            <person name="Tian J."/>
            <person name="Zhou Y."/>
            <person name="Sheng Y."/>
            <person name="Liu T."/>
            <person name="Pan Y."/>
            <person name="Xia L."/>
            <person name="Li J."/>
            <person name="Zhao F."/>
            <person name="Cao W."/>
        </authorList>
    </citation>
    <scope>NUCLEOTIDE SEQUENCE</scope>
    <source>
        <strain evidence="1">Dsil-2018</strain>
    </source>
</reference>
<evidence type="ECO:0000313" key="1">
    <source>
        <dbReference type="EMBL" id="KAH7953305.1"/>
    </source>
</evidence>
<keyword evidence="2" id="KW-1185">Reference proteome</keyword>
<gene>
    <name evidence="1" type="ORF">HPB49_007010</name>
</gene>
<comment type="caution">
    <text evidence="1">The sequence shown here is derived from an EMBL/GenBank/DDBJ whole genome shotgun (WGS) entry which is preliminary data.</text>
</comment>
<dbReference type="EMBL" id="CM023473">
    <property type="protein sequence ID" value="KAH7953305.1"/>
    <property type="molecule type" value="Genomic_DNA"/>
</dbReference>
<protein>
    <submittedName>
        <fullName evidence="1">Uncharacterized protein</fullName>
    </submittedName>
</protein>